<keyword evidence="3" id="KW-1185">Reference proteome</keyword>
<feature type="transmembrane region" description="Helical" evidence="1">
    <location>
        <begin position="109"/>
        <end position="130"/>
    </location>
</feature>
<accession>A0A1R1SAG5</accession>
<dbReference type="RefSeq" id="WP_076971638.1">
    <property type="nucleotide sequence ID" value="NZ_ASQP01000399.1"/>
</dbReference>
<keyword evidence="1" id="KW-0472">Membrane</keyword>
<feature type="transmembrane region" description="Helical" evidence="1">
    <location>
        <begin position="45"/>
        <end position="64"/>
    </location>
</feature>
<keyword evidence="1" id="KW-1133">Transmembrane helix</keyword>
<name>A0A1R1SAG5_9ACTN</name>
<proteinExistence type="predicted"/>
<dbReference type="Proteomes" id="UP000186168">
    <property type="component" value="Unassembled WGS sequence"/>
</dbReference>
<feature type="transmembrane region" description="Helical" evidence="1">
    <location>
        <begin position="12"/>
        <end position="33"/>
    </location>
</feature>
<protein>
    <submittedName>
        <fullName evidence="2">Uncharacterized protein</fullName>
    </submittedName>
</protein>
<feature type="transmembrane region" description="Helical" evidence="1">
    <location>
        <begin position="76"/>
        <end position="97"/>
    </location>
</feature>
<reference evidence="2 3" key="1">
    <citation type="submission" date="2013-05" db="EMBL/GenBank/DDBJ databases">
        <title>Genome sequence of Streptomyces sparsogenes DSM 40356.</title>
        <authorList>
            <person name="Coyne S."/>
            <person name="Seebeck F.P."/>
        </authorList>
    </citation>
    <scope>NUCLEOTIDE SEQUENCE [LARGE SCALE GENOMIC DNA]</scope>
    <source>
        <strain evidence="2 3">DSM 40356</strain>
    </source>
</reference>
<sequence>MTVTWRSAVSYALTIAFGSWLTGAVVDLAWSAAADSLRPWVSFWLTNRLSYAFLAVATLVLTLTRRFTAPMPVWRIPLTDGGVYLLVLLLWSGFSAWRDGAAVPVDDAFAMAGFALLTLQLPSAWLLSVWRARHLRVVLDQNDGGTTATRVAGR</sequence>
<comment type="caution">
    <text evidence="2">The sequence shown here is derived from an EMBL/GenBank/DDBJ whole genome shotgun (WGS) entry which is preliminary data.</text>
</comment>
<keyword evidence="1" id="KW-0812">Transmembrane</keyword>
<dbReference type="EMBL" id="ASQP01000399">
    <property type="protein sequence ID" value="OMI35371.1"/>
    <property type="molecule type" value="Genomic_DNA"/>
</dbReference>
<organism evidence="2 3">
    <name type="scientific">Streptomyces sparsogenes DSM 40356</name>
    <dbReference type="NCBI Taxonomy" id="1331668"/>
    <lineage>
        <taxon>Bacteria</taxon>
        <taxon>Bacillati</taxon>
        <taxon>Actinomycetota</taxon>
        <taxon>Actinomycetes</taxon>
        <taxon>Kitasatosporales</taxon>
        <taxon>Streptomycetaceae</taxon>
        <taxon>Streptomyces</taxon>
    </lineage>
</organism>
<dbReference type="AlphaFoldDB" id="A0A1R1SAG5"/>
<evidence type="ECO:0000313" key="2">
    <source>
        <dbReference type="EMBL" id="OMI35371.1"/>
    </source>
</evidence>
<gene>
    <name evidence="2" type="ORF">SPAR_31906</name>
</gene>
<evidence type="ECO:0000313" key="3">
    <source>
        <dbReference type="Proteomes" id="UP000186168"/>
    </source>
</evidence>
<evidence type="ECO:0000256" key="1">
    <source>
        <dbReference type="SAM" id="Phobius"/>
    </source>
</evidence>